<dbReference type="EMBL" id="JBHSMZ010000002">
    <property type="protein sequence ID" value="MFC5547757.1"/>
    <property type="molecule type" value="Genomic_DNA"/>
</dbReference>
<gene>
    <name evidence="4" type="ORF">ACFPO9_04425</name>
</gene>
<dbReference type="Gene3D" id="3.40.30.10">
    <property type="entry name" value="Glutaredoxin"/>
    <property type="match status" value="1"/>
</dbReference>
<sequence>MLLVCLPAFSQMYKWTDAHGTVHYTDTPPPPSQKASRIKAPSAGGPAQAPLPYELARAVKASPVTLYTTTQTACAGCDQGRALLRARGVPFTEKTVDNDEDKEQLRQLTGKLELPLLLVGSRKLAGFQDAAWQDALNAAAYPRSAQLPRGYQYAAPQAAATATAEVPAPPARAKNAPPANDDADAASQAAEQQPRRPAQKPRNAPPGFQF</sequence>
<dbReference type="Pfam" id="PF13511">
    <property type="entry name" value="DUF4124"/>
    <property type="match status" value="1"/>
</dbReference>
<dbReference type="RefSeq" id="WP_379767676.1">
    <property type="nucleotide sequence ID" value="NZ_JBHSMZ010000002.1"/>
</dbReference>
<dbReference type="SUPFAM" id="SSF52833">
    <property type="entry name" value="Thioredoxin-like"/>
    <property type="match status" value="1"/>
</dbReference>
<feature type="region of interest" description="Disordered" evidence="1">
    <location>
        <begin position="24"/>
        <end position="46"/>
    </location>
</feature>
<accession>A0ABW0RUE1</accession>
<evidence type="ECO:0000259" key="2">
    <source>
        <dbReference type="Pfam" id="PF00462"/>
    </source>
</evidence>
<comment type="caution">
    <text evidence="4">The sequence shown here is derived from an EMBL/GenBank/DDBJ whole genome shotgun (WGS) entry which is preliminary data.</text>
</comment>
<feature type="region of interest" description="Disordered" evidence="1">
    <location>
        <begin position="159"/>
        <end position="210"/>
    </location>
</feature>
<dbReference type="Pfam" id="PF00462">
    <property type="entry name" value="Glutaredoxin"/>
    <property type="match status" value="1"/>
</dbReference>
<dbReference type="InterPro" id="IPR002109">
    <property type="entry name" value="Glutaredoxin"/>
</dbReference>
<evidence type="ECO:0000256" key="1">
    <source>
        <dbReference type="SAM" id="MobiDB-lite"/>
    </source>
</evidence>
<evidence type="ECO:0000259" key="3">
    <source>
        <dbReference type="Pfam" id="PF13511"/>
    </source>
</evidence>
<proteinExistence type="predicted"/>
<reference evidence="5" key="1">
    <citation type="journal article" date="2019" name="Int. J. Syst. Evol. Microbiol.">
        <title>The Global Catalogue of Microorganisms (GCM) 10K type strain sequencing project: providing services to taxonomists for standard genome sequencing and annotation.</title>
        <authorList>
            <consortium name="The Broad Institute Genomics Platform"/>
            <consortium name="The Broad Institute Genome Sequencing Center for Infectious Disease"/>
            <person name="Wu L."/>
            <person name="Ma J."/>
        </authorList>
    </citation>
    <scope>NUCLEOTIDE SEQUENCE [LARGE SCALE GENOMIC DNA]</scope>
    <source>
        <strain evidence="5">CGMCC 4.5798</strain>
    </source>
</reference>
<name>A0ABW0RUE1_9BURK</name>
<dbReference type="CDD" id="cd02976">
    <property type="entry name" value="NrdH"/>
    <property type="match status" value="1"/>
</dbReference>
<feature type="domain" description="Glutaredoxin" evidence="2">
    <location>
        <begin position="64"/>
        <end position="120"/>
    </location>
</feature>
<protein>
    <submittedName>
        <fullName evidence="4">DUF4124 domain-containing protein</fullName>
    </submittedName>
</protein>
<evidence type="ECO:0000313" key="5">
    <source>
        <dbReference type="Proteomes" id="UP001596086"/>
    </source>
</evidence>
<feature type="domain" description="DUF4124" evidence="3">
    <location>
        <begin position="2"/>
        <end position="43"/>
    </location>
</feature>
<dbReference type="Proteomes" id="UP001596086">
    <property type="component" value="Unassembled WGS sequence"/>
</dbReference>
<organism evidence="4 5">
    <name type="scientific">Massilia aerilata</name>
    <dbReference type="NCBI Taxonomy" id="453817"/>
    <lineage>
        <taxon>Bacteria</taxon>
        <taxon>Pseudomonadati</taxon>
        <taxon>Pseudomonadota</taxon>
        <taxon>Betaproteobacteria</taxon>
        <taxon>Burkholderiales</taxon>
        <taxon>Oxalobacteraceae</taxon>
        <taxon>Telluria group</taxon>
        <taxon>Massilia</taxon>
    </lineage>
</organism>
<evidence type="ECO:0000313" key="4">
    <source>
        <dbReference type="EMBL" id="MFC5547757.1"/>
    </source>
</evidence>
<dbReference type="InterPro" id="IPR025392">
    <property type="entry name" value="DUF4124"/>
</dbReference>
<keyword evidence="5" id="KW-1185">Reference proteome</keyword>
<dbReference type="PROSITE" id="PS51354">
    <property type="entry name" value="GLUTAREDOXIN_2"/>
    <property type="match status" value="1"/>
</dbReference>
<dbReference type="InterPro" id="IPR036249">
    <property type="entry name" value="Thioredoxin-like_sf"/>
</dbReference>